<feature type="region of interest" description="Disordered" evidence="4">
    <location>
        <begin position="114"/>
        <end position="148"/>
    </location>
</feature>
<name>A0A7I5E7T8_HAECO</name>
<evidence type="ECO:0000259" key="5">
    <source>
        <dbReference type="PROSITE" id="PS51800"/>
    </source>
</evidence>
<dbReference type="AlphaFoldDB" id="A0A7I5E7T8"/>
<dbReference type="WBParaSite" id="HCON_00054510-00001">
    <property type="protein sequence ID" value="HCON_00054510-00001"/>
    <property type="gene ID" value="HCON_00054510"/>
</dbReference>
<dbReference type="GO" id="GO:0008270">
    <property type="term" value="F:zinc ion binding"/>
    <property type="evidence" value="ECO:0007669"/>
    <property type="project" value="UniProtKB-KW"/>
</dbReference>
<evidence type="ECO:0000256" key="1">
    <source>
        <dbReference type="ARBA" id="ARBA00022723"/>
    </source>
</evidence>
<evidence type="ECO:0000313" key="6">
    <source>
        <dbReference type="Proteomes" id="UP000025227"/>
    </source>
</evidence>
<keyword evidence="2" id="KW-0863">Zinc-finger</keyword>
<evidence type="ECO:0000256" key="4">
    <source>
        <dbReference type="SAM" id="MobiDB-lite"/>
    </source>
</evidence>
<keyword evidence="1" id="KW-0479">Metal-binding</keyword>
<feature type="domain" description="CHHC U11-48K-type" evidence="5">
    <location>
        <begin position="29"/>
        <end position="56"/>
    </location>
</feature>
<dbReference type="OrthoDB" id="5839404at2759"/>
<sequence length="168" mass="18633">MIHSVALRVTLVRMTCPRHTRALGDCAALIVCPYSRAHHISPAAFPGHLQSCRMEYLNNSQDIKVVRCRVDPRHVVPEVELWFHEKHCDDAYFRRINDELCKVMGTSAALKPQNSSKKCLAPSETSSDSGSSDSDSDISSSDSLTSSSTSLSDISLAMYYRLNNTLDV</sequence>
<organism evidence="6 7">
    <name type="scientific">Haemonchus contortus</name>
    <name type="common">Barber pole worm</name>
    <dbReference type="NCBI Taxonomy" id="6289"/>
    <lineage>
        <taxon>Eukaryota</taxon>
        <taxon>Metazoa</taxon>
        <taxon>Ecdysozoa</taxon>
        <taxon>Nematoda</taxon>
        <taxon>Chromadorea</taxon>
        <taxon>Rhabditida</taxon>
        <taxon>Rhabditina</taxon>
        <taxon>Rhabditomorpha</taxon>
        <taxon>Strongyloidea</taxon>
        <taxon>Trichostrongylidae</taxon>
        <taxon>Haemonchus</taxon>
    </lineage>
</organism>
<feature type="compositionally biased region" description="Low complexity" evidence="4">
    <location>
        <begin position="125"/>
        <end position="148"/>
    </location>
</feature>
<dbReference type="InterPro" id="IPR022776">
    <property type="entry name" value="TRM13/UPF0224_CHHC_Znf_dom"/>
</dbReference>
<proteinExistence type="predicted"/>
<evidence type="ECO:0000256" key="3">
    <source>
        <dbReference type="ARBA" id="ARBA00022833"/>
    </source>
</evidence>
<reference evidence="7" key="1">
    <citation type="submission" date="2020-12" db="UniProtKB">
        <authorList>
            <consortium name="WormBaseParasite"/>
        </authorList>
    </citation>
    <scope>IDENTIFICATION</scope>
    <source>
        <strain evidence="7">MHco3</strain>
    </source>
</reference>
<dbReference type="Pfam" id="PF05253">
    <property type="entry name" value="zf-U11-48K"/>
    <property type="match status" value="2"/>
</dbReference>
<evidence type="ECO:0000256" key="2">
    <source>
        <dbReference type="ARBA" id="ARBA00022771"/>
    </source>
</evidence>
<protein>
    <submittedName>
        <fullName evidence="7">CHHC U11-48K-type domain-containing protein</fullName>
    </submittedName>
</protein>
<keyword evidence="3" id="KW-0862">Zinc</keyword>
<dbReference type="PROSITE" id="PS51800">
    <property type="entry name" value="ZF_CHHC_U11_48K"/>
    <property type="match status" value="1"/>
</dbReference>
<accession>A0A7I5E7T8</accession>
<evidence type="ECO:0000313" key="7">
    <source>
        <dbReference type="WBParaSite" id="HCON_00054510-00001"/>
    </source>
</evidence>
<dbReference type="Proteomes" id="UP000025227">
    <property type="component" value="Unplaced"/>
</dbReference>
<keyword evidence="6" id="KW-1185">Reference proteome</keyword>